<keyword evidence="3" id="KW-1185">Reference proteome</keyword>
<dbReference type="Proteomes" id="UP001215151">
    <property type="component" value="Unassembled WGS sequence"/>
</dbReference>
<name>A0AAD7TGE4_9APHY</name>
<proteinExistence type="predicted"/>
<organism evidence="2 3">
    <name type="scientific">Trametes cubensis</name>
    <dbReference type="NCBI Taxonomy" id="1111947"/>
    <lineage>
        <taxon>Eukaryota</taxon>
        <taxon>Fungi</taxon>
        <taxon>Dikarya</taxon>
        <taxon>Basidiomycota</taxon>
        <taxon>Agaricomycotina</taxon>
        <taxon>Agaricomycetes</taxon>
        <taxon>Polyporales</taxon>
        <taxon>Polyporaceae</taxon>
        <taxon>Trametes</taxon>
    </lineage>
</organism>
<evidence type="ECO:0000313" key="3">
    <source>
        <dbReference type="Proteomes" id="UP001215151"/>
    </source>
</evidence>
<reference evidence="2" key="1">
    <citation type="submission" date="2022-11" db="EMBL/GenBank/DDBJ databases">
        <title>Genome Sequence of Cubamyces cubensis.</title>
        <authorList>
            <person name="Buettner E."/>
        </authorList>
    </citation>
    <scope>NUCLEOTIDE SEQUENCE</scope>
    <source>
        <strain evidence="2">MPL-01</strain>
    </source>
</reference>
<dbReference type="EMBL" id="JAPEVG010000663">
    <property type="protein sequence ID" value="KAJ8456553.1"/>
    <property type="molecule type" value="Genomic_DNA"/>
</dbReference>
<feature type="region of interest" description="Disordered" evidence="1">
    <location>
        <begin position="142"/>
        <end position="168"/>
    </location>
</feature>
<accession>A0AAD7TGE4</accession>
<comment type="caution">
    <text evidence="2">The sequence shown here is derived from an EMBL/GenBank/DDBJ whole genome shotgun (WGS) entry which is preliminary data.</text>
</comment>
<sequence length="168" mass="18597">MVSYVAHNMCHKAVHLRNVPVEDAVYLPRPRPASNARVQLTSSLRPQSQDRALSRPQGRSRVLAQVWTKTQRLNHIRKEFEDTVLAAPRQGVSEKILAEALKPVPWRLDMWAYGGYAEAAIMMMIQADRDAADKEAEEEFTQFRAAHPSSGPVGGRREGGVGGRVAGG</sequence>
<gene>
    <name evidence="2" type="ORF">ONZ51_g12053</name>
</gene>
<dbReference type="AlphaFoldDB" id="A0AAD7TGE4"/>
<evidence type="ECO:0000313" key="2">
    <source>
        <dbReference type="EMBL" id="KAJ8456553.1"/>
    </source>
</evidence>
<evidence type="ECO:0000256" key="1">
    <source>
        <dbReference type="SAM" id="MobiDB-lite"/>
    </source>
</evidence>
<protein>
    <submittedName>
        <fullName evidence="2">Uncharacterized protein</fullName>
    </submittedName>
</protein>